<gene>
    <name evidence="2" type="ORF">FGO68_gene2800</name>
</gene>
<dbReference type="CDD" id="cd02989">
    <property type="entry name" value="Phd_like_TxnDC9"/>
    <property type="match status" value="1"/>
</dbReference>
<dbReference type="Pfam" id="PF00085">
    <property type="entry name" value="Thioredoxin"/>
    <property type="match status" value="1"/>
</dbReference>
<dbReference type="OrthoDB" id="10257948at2759"/>
<evidence type="ECO:0000259" key="1">
    <source>
        <dbReference type="Pfam" id="PF00085"/>
    </source>
</evidence>
<protein>
    <recommendedName>
        <fullName evidence="1">Thioredoxin domain-containing protein</fullName>
    </recommendedName>
</protein>
<dbReference type="SUPFAM" id="SSF52833">
    <property type="entry name" value="Thioredoxin-like"/>
    <property type="match status" value="1"/>
</dbReference>
<accession>A0A8J8SZW4</accession>
<dbReference type="InterPro" id="IPR013766">
    <property type="entry name" value="Thioredoxin_domain"/>
</dbReference>
<name>A0A8J8SZW4_HALGN</name>
<dbReference type="Proteomes" id="UP000785679">
    <property type="component" value="Unassembled WGS sequence"/>
</dbReference>
<keyword evidence="3" id="KW-1185">Reference proteome</keyword>
<feature type="domain" description="Thioredoxin" evidence="1">
    <location>
        <begin position="32"/>
        <end position="118"/>
    </location>
</feature>
<dbReference type="Gene3D" id="3.40.30.10">
    <property type="entry name" value="Glutaredoxin"/>
    <property type="match status" value="1"/>
</dbReference>
<dbReference type="EMBL" id="RRYP01013639">
    <property type="protein sequence ID" value="TNV76413.1"/>
    <property type="molecule type" value="Genomic_DNA"/>
</dbReference>
<dbReference type="AlphaFoldDB" id="A0A8J8SZW4"/>
<reference evidence="2" key="1">
    <citation type="submission" date="2019-06" db="EMBL/GenBank/DDBJ databases">
        <authorList>
            <person name="Zheng W."/>
        </authorList>
    </citation>
    <scope>NUCLEOTIDE SEQUENCE</scope>
    <source>
        <strain evidence="2">QDHG01</strain>
    </source>
</reference>
<organism evidence="2 3">
    <name type="scientific">Halteria grandinella</name>
    <dbReference type="NCBI Taxonomy" id="5974"/>
    <lineage>
        <taxon>Eukaryota</taxon>
        <taxon>Sar</taxon>
        <taxon>Alveolata</taxon>
        <taxon>Ciliophora</taxon>
        <taxon>Intramacronucleata</taxon>
        <taxon>Spirotrichea</taxon>
        <taxon>Stichotrichia</taxon>
        <taxon>Sporadotrichida</taxon>
        <taxon>Halteriidae</taxon>
        <taxon>Halteria</taxon>
    </lineage>
</organism>
<proteinExistence type="predicted"/>
<dbReference type="InterPro" id="IPR036249">
    <property type="entry name" value="Thioredoxin-like_sf"/>
</dbReference>
<sequence length="171" mass="20024">MRDFREQRMAELRNHFEEAQQNKIKGHGQYREITEQEFLPQVTSSKCVIVHYYHKDFERCKIVDMHLREIAKVHTEAKFLYLNAEKAPFFIQKLQIQVLPTIICFIDGIAVDRVVGFEDMGNRDDFPQIALTRRLIKTGAIKPLNKAEAGHIMIKKGKRNKDDDGSDDDEY</sequence>
<dbReference type="PANTHER" id="PTHR21148">
    <property type="entry name" value="THIOREDOXIN DOMAIN-CONTAINING PROTEIN 9"/>
    <property type="match status" value="1"/>
</dbReference>
<evidence type="ECO:0000313" key="2">
    <source>
        <dbReference type="EMBL" id="TNV76413.1"/>
    </source>
</evidence>
<comment type="caution">
    <text evidence="2">The sequence shown here is derived from an EMBL/GenBank/DDBJ whole genome shotgun (WGS) entry which is preliminary data.</text>
</comment>
<evidence type="ECO:0000313" key="3">
    <source>
        <dbReference type="Proteomes" id="UP000785679"/>
    </source>
</evidence>